<evidence type="ECO:0000256" key="13">
    <source>
        <dbReference type="SAM" id="MobiDB-lite"/>
    </source>
</evidence>
<feature type="compositionally biased region" description="Low complexity" evidence="13">
    <location>
        <begin position="65"/>
        <end position="74"/>
    </location>
</feature>
<dbReference type="SMART" id="SM00561">
    <property type="entry name" value="MBT"/>
    <property type="match status" value="4"/>
</dbReference>
<dbReference type="STRING" id="6573.A0A210R1X0"/>
<dbReference type="AlphaFoldDB" id="A0A210R1X0"/>
<dbReference type="Gene3D" id="2.30.30.140">
    <property type="match status" value="4"/>
</dbReference>
<proteinExistence type="predicted"/>
<evidence type="ECO:0000256" key="8">
    <source>
        <dbReference type="ARBA" id="ARBA00023125"/>
    </source>
</evidence>
<keyword evidence="9" id="KW-0804">Transcription</keyword>
<dbReference type="InterPro" id="IPR038603">
    <property type="entry name" value="Znf_FCS_sf"/>
</dbReference>
<evidence type="ECO:0000313" key="16">
    <source>
        <dbReference type="EMBL" id="OWF54999.1"/>
    </source>
</evidence>
<feature type="region of interest" description="Disordered" evidence="13">
    <location>
        <begin position="695"/>
        <end position="746"/>
    </location>
</feature>
<feature type="compositionally biased region" description="Polar residues" evidence="13">
    <location>
        <begin position="696"/>
        <end position="707"/>
    </location>
</feature>
<evidence type="ECO:0000256" key="7">
    <source>
        <dbReference type="ARBA" id="ARBA00023015"/>
    </source>
</evidence>
<keyword evidence="10" id="KW-0539">Nucleus</keyword>
<evidence type="ECO:0000256" key="6">
    <source>
        <dbReference type="ARBA" id="ARBA00022853"/>
    </source>
</evidence>
<evidence type="ECO:0000256" key="4">
    <source>
        <dbReference type="ARBA" id="ARBA00022771"/>
    </source>
</evidence>
<dbReference type="Gene3D" id="1.10.150.50">
    <property type="entry name" value="Transcription Factor, Ets-1"/>
    <property type="match status" value="1"/>
</dbReference>
<dbReference type="EMBL" id="NEDP02000791">
    <property type="protein sequence ID" value="OWF54999.1"/>
    <property type="molecule type" value="Genomic_DNA"/>
</dbReference>
<dbReference type="CDD" id="cd20100">
    <property type="entry name" value="MBT_dSfmbt-like_rpt4"/>
    <property type="match status" value="1"/>
</dbReference>
<dbReference type="InterPro" id="IPR001660">
    <property type="entry name" value="SAM"/>
</dbReference>
<feature type="domain" description="FCS-type" evidence="15">
    <location>
        <begin position="101"/>
        <end position="136"/>
    </location>
</feature>
<keyword evidence="7" id="KW-0805">Transcription regulation</keyword>
<evidence type="ECO:0000256" key="3">
    <source>
        <dbReference type="ARBA" id="ARBA00022737"/>
    </source>
</evidence>
<dbReference type="SUPFAM" id="SSF63748">
    <property type="entry name" value="Tudor/PWWP/MBT"/>
    <property type="match status" value="4"/>
</dbReference>
<name>A0A210R1X0_MIZYE</name>
<dbReference type="InterPro" id="IPR013761">
    <property type="entry name" value="SAM/pointed_sf"/>
</dbReference>
<comment type="caution">
    <text evidence="16">The sequence shown here is derived from an EMBL/GenBank/DDBJ whole genome shotgun (WGS) entry which is preliminary data.</text>
</comment>
<evidence type="ECO:0000256" key="10">
    <source>
        <dbReference type="ARBA" id="ARBA00023242"/>
    </source>
</evidence>
<dbReference type="CDD" id="cd20126">
    <property type="entry name" value="MBT_MBTD1_rpt3"/>
    <property type="match status" value="1"/>
</dbReference>
<dbReference type="GO" id="GO:0003677">
    <property type="term" value="F:DNA binding"/>
    <property type="evidence" value="ECO:0007669"/>
    <property type="project" value="UniProtKB-KW"/>
</dbReference>
<keyword evidence="2" id="KW-0479">Metal-binding</keyword>
<evidence type="ECO:0000259" key="14">
    <source>
        <dbReference type="PROSITE" id="PS50105"/>
    </source>
</evidence>
<reference evidence="16 17" key="1">
    <citation type="journal article" date="2017" name="Nat. Ecol. Evol.">
        <title>Scallop genome provides insights into evolution of bilaterian karyotype and development.</title>
        <authorList>
            <person name="Wang S."/>
            <person name="Zhang J."/>
            <person name="Jiao W."/>
            <person name="Li J."/>
            <person name="Xun X."/>
            <person name="Sun Y."/>
            <person name="Guo X."/>
            <person name="Huan P."/>
            <person name="Dong B."/>
            <person name="Zhang L."/>
            <person name="Hu X."/>
            <person name="Sun X."/>
            <person name="Wang J."/>
            <person name="Zhao C."/>
            <person name="Wang Y."/>
            <person name="Wang D."/>
            <person name="Huang X."/>
            <person name="Wang R."/>
            <person name="Lv J."/>
            <person name="Li Y."/>
            <person name="Zhang Z."/>
            <person name="Liu B."/>
            <person name="Lu W."/>
            <person name="Hui Y."/>
            <person name="Liang J."/>
            <person name="Zhou Z."/>
            <person name="Hou R."/>
            <person name="Li X."/>
            <person name="Liu Y."/>
            <person name="Li H."/>
            <person name="Ning X."/>
            <person name="Lin Y."/>
            <person name="Zhao L."/>
            <person name="Xing Q."/>
            <person name="Dou J."/>
            <person name="Li Y."/>
            <person name="Mao J."/>
            <person name="Guo H."/>
            <person name="Dou H."/>
            <person name="Li T."/>
            <person name="Mu C."/>
            <person name="Jiang W."/>
            <person name="Fu Q."/>
            <person name="Fu X."/>
            <person name="Miao Y."/>
            <person name="Liu J."/>
            <person name="Yu Q."/>
            <person name="Li R."/>
            <person name="Liao H."/>
            <person name="Li X."/>
            <person name="Kong Y."/>
            <person name="Jiang Z."/>
            <person name="Chourrout D."/>
            <person name="Li R."/>
            <person name="Bao Z."/>
        </authorList>
    </citation>
    <scope>NUCLEOTIDE SEQUENCE [LARGE SCALE GENOMIC DNA]</scope>
    <source>
        <strain evidence="16 17">PY_sf001</strain>
    </source>
</reference>
<protein>
    <submittedName>
        <fullName evidence="16">MBT domain-containing protein 1</fullName>
    </submittedName>
</protein>
<dbReference type="PROSITE" id="PS50105">
    <property type="entry name" value="SAM_DOMAIN"/>
    <property type="match status" value="1"/>
</dbReference>
<dbReference type="InterPro" id="IPR050548">
    <property type="entry name" value="PcG_chromatin_remod_factors"/>
</dbReference>
<dbReference type="SMART" id="SM00454">
    <property type="entry name" value="SAM"/>
    <property type="match status" value="1"/>
</dbReference>
<dbReference type="SUPFAM" id="SSF47769">
    <property type="entry name" value="SAM/Pointed domain"/>
    <property type="match status" value="1"/>
</dbReference>
<evidence type="ECO:0000256" key="2">
    <source>
        <dbReference type="ARBA" id="ARBA00022723"/>
    </source>
</evidence>
<dbReference type="GO" id="GO:0008270">
    <property type="term" value="F:zinc ion binding"/>
    <property type="evidence" value="ECO:0007669"/>
    <property type="project" value="UniProtKB-KW"/>
</dbReference>
<feature type="region of interest" description="Disordered" evidence="13">
    <location>
        <begin position="141"/>
        <end position="175"/>
    </location>
</feature>
<dbReference type="Pfam" id="PF00536">
    <property type="entry name" value="SAM_1"/>
    <property type="match status" value="1"/>
</dbReference>
<feature type="repeat" description="MBT" evidence="12">
    <location>
        <begin position="306"/>
        <end position="408"/>
    </location>
</feature>
<dbReference type="GO" id="GO:0045892">
    <property type="term" value="P:negative regulation of DNA-templated transcription"/>
    <property type="evidence" value="ECO:0007669"/>
    <property type="project" value="TreeGrafter"/>
</dbReference>
<comment type="subcellular location">
    <subcellularLocation>
        <location evidence="1">Nucleus</location>
    </subcellularLocation>
</comment>
<evidence type="ECO:0000313" key="17">
    <source>
        <dbReference type="Proteomes" id="UP000242188"/>
    </source>
</evidence>
<feature type="region of interest" description="Disordered" evidence="13">
    <location>
        <begin position="1"/>
        <end position="52"/>
    </location>
</feature>
<keyword evidence="3" id="KW-0677">Repeat</keyword>
<dbReference type="GO" id="GO:0006325">
    <property type="term" value="P:chromatin organization"/>
    <property type="evidence" value="ECO:0007669"/>
    <property type="project" value="UniProtKB-KW"/>
</dbReference>
<keyword evidence="17" id="KW-1185">Reference proteome</keyword>
<dbReference type="InterPro" id="IPR004092">
    <property type="entry name" value="Mbt"/>
</dbReference>
<feature type="region of interest" description="Disordered" evidence="13">
    <location>
        <begin position="624"/>
        <end position="675"/>
    </location>
</feature>
<sequence>MDQTDTDWGGWSVPGQADGETFPKQEDSNHSLADARSDSVYDSSNMGGEDDYMSNLGLYDGYDSYNEMSGSSSSDDGENEKPGYDNYNFQSTGQPTPFRFINGKDGMATCERCGAVGIKHAFYSKSKRFCSLSCSRSFATAQREGKPSAKESTAPQKKIAGKKLNSPGKQATQPIKQMSWPKTVTSRPGGVKGFDWGPYLSSTSSDAASVSCFKHCPMSDNWLNITVGMKVEIQNHECDLPEHAYWIATVIKIAGYKSLMRFEGFGNDTSYDFWMNLCTQDVHPVGWCATIGKPLVPPKSIQHKYLDWKEYLVKRLTGSRTLPSNFYNKVVESISNHRFKKGVNVEVVDKMCVSAMRVATVDEVIGGRLRLQYVDSKEENDDFWCHMRSPLVHPITWSQRSGHKLHAIQEYKNECLNKIITENYHPTDAVPDMFHKVKEPMGDLKFQVGMKLEAIDPLNLSAICVATVMKVLKNNYLMIGIDGSMAQNGSDWFCYHTSSPCIFPVGFCEINGLDLTPPRGYKGQFKWFEYLKQSKSTAAPVKLFDKEIPKHGFKPSHKVEAVDLMEPRLICVATVSKVVGRLLRIHFDGWENEYDQWVDSESPDLYPAGWCEVMNYGLEGPRVKVEPPAPIPPAPKSNKTPDSHSKKRKGKTQIYKGPRKSKSTKRKPKLIPGSTMLDLHRDLQNNDRAQGFLSFGSRTRSAHSDASTLPPLDEGRTGPVKVKQEVDDSGAVDGPPTLSPHAPGGAAIETIKSEPMDYTPAPTTGLAFTKTALSNLLLSKSPLRGSSSDLAMVINSAQYNQVTYSDPGKAGSSATVSLNRQKTVSPSAWTVGDVNHFLRDQDCAAQCDSFTKLNIDGKKLLELTREQIVSLTGMKVGASLKIYDLIQNLKHSPGITSS</sequence>
<keyword evidence="6" id="KW-0156">Chromatin regulator</keyword>
<keyword evidence="4 11" id="KW-0863">Zinc-finger</keyword>
<dbReference type="CDD" id="cd20098">
    <property type="entry name" value="MBT_dSfmbt-like_rpt2"/>
    <property type="match status" value="1"/>
</dbReference>
<dbReference type="OrthoDB" id="5800688at2759"/>
<feature type="compositionally biased region" description="Basic and acidic residues" evidence="13">
    <location>
        <begin position="21"/>
        <end position="39"/>
    </location>
</feature>
<dbReference type="PROSITE" id="PS51079">
    <property type="entry name" value="MBT"/>
    <property type="match status" value="4"/>
</dbReference>
<feature type="domain" description="SAM" evidence="14">
    <location>
        <begin position="829"/>
        <end position="892"/>
    </location>
</feature>
<feature type="repeat" description="MBT" evidence="12">
    <location>
        <begin position="414"/>
        <end position="518"/>
    </location>
</feature>
<dbReference type="PROSITE" id="PS51024">
    <property type="entry name" value="ZF_FCS"/>
    <property type="match status" value="1"/>
</dbReference>
<evidence type="ECO:0000256" key="11">
    <source>
        <dbReference type="PROSITE-ProRule" id="PRU00367"/>
    </source>
</evidence>
<dbReference type="Pfam" id="PF21319">
    <property type="entry name" value="zf-FCS_1"/>
    <property type="match status" value="1"/>
</dbReference>
<gene>
    <name evidence="16" type="ORF">KP79_PYT12941</name>
</gene>
<evidence type="ECO:0000256" key="1">
    <source>
        <dbReference type="ARBA" id="ARBA00004123"/>
    </source>
</evidence>
<feature type="repeat" description="MBT" evidence="12">
    <location>
        <begin position="194"/>
        <end position="298"/>
    </location>
</feature>
<organism evidence="16 17">
    <name type="scientific">Mizuhopecten yessoensis</name>
    <name type="common">Japanese scallop</name>
    <name type="synonym">Patinopecten yessoensis</name>
    <dbReference type="NCBI Taxonomy" id="6573"/>
    <lineage>
        <taxon>Eukaryota</taxon>
        <taxon>Metazoa</taxon>
        <taxon>Spiralia</taxon>
        <taxon>Lophotrochozoa</taxon>
        <taxon>Mollusca</taxon>
        <taxon>Bivalvia</taxon>
        <taxon>Autobranchia</taxon>
        <taxon>Pteriomorphia</taxon>
        <taxon>Pectinida</taxon>
        <taxon>Pectinoidea</taxon>
        <taxon>Pectinidae</taxon>
        <taxon>Mizuhopecten</taxon>
    </lineage>
</organism>
<dbReference type="GO" id="GO:0042393">
    <property type="term" value="F:histone binding"/>
    <property type="evidence" value="ECO:0007669"/>
    <property type="project" value="TreeGrafter"/>
</dbReference>
<evidence type="ECO:0000256" key="9">
    <source>
        <dbReference type="ARBA" id="ARBA00023163"/>
    </source>
</evidence>
<dbReference type="GO" id="GO:0003682">
    <property type="term" value="F:chromatin binding"/>
    <property type="evidence" value="ECO:0007669"/>
    <property type="project" value="TreeGrafter"/>
</dbReference>
<dbReference type="InterPro" id="IPR012313">
    <property type="entry name" value="Znf_FCS"/>
</dbReference>
<dbReference type="Proteomes" id="UP000242188">
    <property type="component" value="Unassembled WGS sequence"/>
</dbReference>
<accession>A0A210R1X0</accession>
<dbReference type="PANTHER" id="PTHR12247">
    <property type="entry name" value="POLYCOMB GROUP PROTEIN"/>
    <property type="match status" value="1"/>
</dbReference>
<feature type="region of interest" description="Disordered" evidence="13">
    <location>
        <begin position="65"/>
        <end position="92"/>
    </location>
</feature>
<dbReference type="CDD" id="cd20119">
    <property type="entry name" value="MBT_dSfmbt_rpt1"/>
    <property type="match status" value="1"/>
</dbReference>
<feature type="compositionally biased region" description="Basic residues" evidence="13">
    <location>
        <begin position="645"/>
        <end position="669"/>
    </location>
</feature>
<dbReference type="PANTHER" id="PTHR12247:SF104">
    <property type="entry name" value="POLYCOMB PROTEIN SFMBT"/>
    <property type="match status" value="1"/>
</dbReference>
<dbReference type="Gene3D" id="3.30.60.160">
    <property type="match status" value="1"/>
</dbReference>
<dbReference type="InterPro" id="IPR047358">
    <property type="entry name" value="MBT_dSfmbt_rpt1"/>
</dbReference>
<evidence type="ECO:0000256" key="5">
    <source>
        <dbReference type="ARBA" id="ARBA00022833"/>
    </source>
</evidence>
<evidence type="ECO:0000259" key="15">
    <source>
        <dbReference type="PROSITE" id="PS51024"/>
    </source>
</evidence>
<keyword evidence="5" id="KW-0862">Zinc</keyword>
<dbReference type="Pfam" id="PF02820">
    <property type="entry name" value="MBT"/>
    <property type="match status" value="4"/>
</dbReference>
<keyword evidence="8" id="KW-0238">DNA-binding</keyword>
<dbReference type="GO" id="GO:0005634">
    <property type="term" value="C:nucleus"/>
    <property type="evidence" value="ECO:0007669"/>
    <property type="project" value="UniProtKB-SubCell"/>
</dbReference>
<feature type="repeat" description="MBT" evidence="12">
    <location>
        <begin position="525"/>
        <end position="621"/>
    </location>
</feature>
<evidence type="ECO:0000256" key="12">
    <source>
        <dbReference type="PROSITE-ProRule" id="PRU00459"/>
    </source>
</evidence>